<keyword evidence="4 13" id="KW-1003">Cell membrane</keyword>
<keyword evidence="9 13" id="KW-1133">Transmembrane helix</keyword>
<comment type="function">
    <text evidence="13">Mediates zinc uptake. May also transport other divalent cations.</text>
</comment>
<evidence type="ECO:0000256" key="12">
    <source>
        <dbReference type="ARBA" id="ARBA00023136"/>
    </source>
</evidence>
<feature type="transmembrane region" description="Helical" evidence="13">
    <location>
        <begin position="245"/>
        <end position="263"/>
    </location>
</feature>
<dbReference type="PANTHER" id="PTHR11040:SF205">
    <property type="entry name" value="ZINC TRANSPORTER ZUPT"/>
    <property type="match status" value="1"/>
</dbReference>
<evidence type="ECO:0000256" key="4">
    <source>
        <dbReference type="ARBA" id="ARBA00022475"/>
    </source>
</evidence>
<evidence type="ECO:0000313" key="14">
    <source>
        <dbReference type="EMBL" id="MCB4822120.1"/>
    </source>
</evidence>
<dbReference type="Proteomes" id="UP001139311">
    <property type="component" value="Unassembled WGS sequence"/>
</dbReference>
<feature type="binding site" description="M1 metal binding site" evidence="13">
    <location>
        <position position="160"/>
    </location>
    <ligand>
        <name>Zn(2+)</name>
        <dbReference type="ChEBI" id="CHEBI:29105"/>
    </ligand>
</feature>
<feature type="binding site" description="M2 metal binding site" evidence="13">
    <location>
        <position position="193"/>
    </location>
    <ligand>
        <name>Fe(2+)</name>
        <dbReference type="ChEBI" id="CHEBI:29033"/>
    </ligand>
</feature>
<proteinExistence type="inferred from homology"/>
<organism evidence="14 15">
    <name type="scientific">Roseicella aerolata</name>
    <dbReference type="NCBI Taxonomy" id="2883479"/>
    <lineage>
        <taxon>Bacteria</taxon>
        <taxon>Pseudomonadati</taxon>
        <taxon>Pseudomonadota</taxon>
        <taxon>Alphaproteobacteria</taxon>
        <taxon>Acetobacterales</taxon>
        <taxon>Roseomonadaceae</taxon>
        <taxon>Roseicella</taxon>
    </lineage>
</organism>
<feature type="binding site" description="M1 metal binding site" evidence="13">
    <location>
        <position position="164"/>
    </location>
    <ligand>
        <name>Zn(2+)</name>
        <dbReference type="ChEBI" id="CHEBI:29105"/>
    </ligand>
</feature>
<evidence type="ECO:0000256" key="1">
    <source>
        <dbReference type="ARBA" id="ARBA00004651"/>
    </source>
</evidence>
<name>A0A9X1IC55_9PROT</name>
<evidence type="ECO:0000256" key="3">
    <source>
        <dbReference type="ARBA" id="ARBA00022448"/>
    </source>
</evidence>
<sequence length="264" mass="26805">MSGLFSEAALVALGVTVLAGLSTVLGSLAVARADRADPRLLAVALAFAGGAMVYVSLVEILGKAAVGLTAEHGLRWGHGLATLAFFGGVLVVIGLDRLVPNPHPDVAVTSPAEKRELGRVGLLAAAAITAHNLPEGMATFFATLEDPVLGSTLAVAIALHNIPEGISIAVPVFYATGSRWKAGMATVVAGFAEPVGAVLGYLVLAPILSPTVIGLIFGAIAGVMVFLALDELLPAAKRYAEGHEATYGLIAGMGMLALSLVLLR</sequence>
<evidence type="ECO:0000256" key="7">
    <source>
        <dbReference type="ARBA" id="ARBA00022833"/>
    </source>
</evidence>
<feature type="binding site" description="M2 metal binding site" evidence="13">
    <location>
        <position position="164"/>
    </location>
    <ligand>
        <name>Fe(2+)</name>
        <dbReference type="ChEBI" id="CHEBI:29033"/>
    </ligand>
</feature>
<feature type="transmembrane region" description="Helical" evidence="13">
    <location>
        <begin position="187"/>
        <end position="207"/>
    </location>
</feature>
<feature type="transmembrane region" description="Helical" evidence="13">
    <location>
        <begin position="153"/>
        <end position="175"/>
    </location>
</feature>
<dbReference type="GO" id="GO:0005385">
    <property type="term" value="F:zinc ion transmembrane transporter activity"/>
    <property type="evidence" value="ECO:0007669"/>
    <property type="project" value="UniProtKB-UniRule"/>
</dbReference>
<keyword evidence="8 13" id="KW-0864">Zinc transport</keyword>
<keyword evidence="11 13" id="KW-0406">Ion transport</keyword>
<dbReference type="AlphaFoldDB" id="A0A9X1IC55"/>
<evidence type="ECO:0000256" key="9">
    <source>
        <dbReference type="ARBA" id="ARBA00022989"/>
    </source>
</evidence>
<dbReference type="Pfam" id="PF02535">
    <property type="entry name" value="Zip"/>
    <property type="match status" value="1"/>
</dbReference>
<evidence type="ECO:0000256" key="5">
    <source>
        <dbReference type="ARBA" id="ARBA00022692"/>
    </source>
</evidence>
<feature type="binding site" description="M2 metal binding site" evidence="13">
    <location>
        <position position="135"/>
    </location>
    <ligand>
        <name>Fe(2+)</name>
        <dbReference type="ChEBI" id="CHEBI:29033"/>
    </ligand>
</feature>
<comment type="caution">
    <text evidence="14">The sequence shown here is derived from an EMBL/GenBank/DDBJ whole genome shotgun (WGS) entry which is preliminary data.</text>
</comment>
<dbReference type="InterPro" id="IPR003689">
    <property type="entry name" value="ZIP"/>
</dbReference>
<feature type="binding site" description="M2 metal binding site" evidence="13">
    <location>
        <position position="161"/>
    </location>
    <ligand>
        <name>Fe(2+)</name>
        <dbReference type="ChEBI" id="CHEBI:29033"/>
    </ligand>
</feature>
<dbReference type="NCBIfam" id="NF003243">
    <property type="entry name" value="PRK04201.1"/>
    <property type="match status" value="1"/>
</dbReference>
<dbReference type="RefSeq" id="WP_226607959.1">
    <property type="nucleotide sequence ID" value="NZ_JAJAQI010000013.1"/>
</dbReference>
<dbReference type="InterPro" id="IPR023498">
    <property type="entry name" value="Zn_transptr_ZupT"/>
</dbReference>
<reference evidence="14" key="1">
    <citation type="submission" date="2021-10" db="EMBL/GenBank/DDBJ databases">
        <title>Roseicella aerolatum sp. nov., isolated from aerosols of e-waste dismantling site.</title>
        <authorList>
            <person name="Qin T."/>
        </authorList>
    </citation>
    <scope>NUCLEOTIDE SEQUENCE</scope>
    <source>
        <strain evidence="14">GB24</strain>
    </source>
</reference>
<dbReference type="GO" id="GO:0046872">
    <property type="term" value="F:metal ion binding"/>
    <property type="evidence" value="ECO:0007669"/>
    <property type="project" value="UniProtKB-KW"/>
</dbReference>
<keyword evidence="10" id="KW-0408">Iron</keyword>
<protein>
    <recommendedName>
        <fullName evidence="13">Zinc transporter ZupT</fullName>
    </recommendedName>
</protein>
<feature type="transmembrane region" description="Helical" evidence="13">
    <location>
        <begin position="41"/>
        <end position="62"/>
    </location>
</feature>
<keyword evidence="15" id="KW-1185">Reference proteome</keyword>
<evidence type="ECO:0000256" key="6">
    <source>
        <dbReference type="ARBA" id="ARBA00022723"/>
    </source>
</evidence>
<comment type="caution">
    <text evidence="13">Lacks conserved residue(s) required for the propagation of feature annotation.</text>
</comment>
<dbReference type="PANTHER" id="PTHR11040">
    <property type="entry name" value="ZINC/IRON TRANSPORTER"/>
    <property type="match status" value="1"/>
</dbReference>
<accession>A0A9X1IC55</accession>
<comment type="subcellular location">
    <subcellularLocation>
        <location evidence="1 13">Cell membrane</location>
        <topology evidence="1 13">Multi-pass membrane protein</topology>
    </subcellularLocation>
</comment>
<evidence type="ECO:0000256" key="11">
    <source>
        <dbReference type="ARBA" id="ARBA00023065"/>
    </source>
</evidence>
<dbReference type="HAMAP" id="MF_00548">
    <property type="entry name" value="ZupT"/>
    <property type="match status" value="1"/>
</dbReference>
<evidence type="ECO:0000256" key="13">
    <source>
        <dbReference type="HAMAP-Rule" id="MF_00548"/>
    </source>
</evidence>
<evidence type="ECO:0000256" key="8">
    <source>
        <dbReference type="ARBA" id="ARBA00022906"/>
    </source>
</evidence>
<evidence type="ECO:0000313" key="15">
    <source>
        <dbReference type="Proteomes" id="UP001139311"/>
    </source>
</evidence>
<comment type="catalytic activity">
    <reaction evidence="13">
        <text>Zn(2+)(in) = Zn(2+)(out)</text>
        <dbReference type="Rhea" id="RHEA:29351"/>
        <dbReference type="ChEBI" id="CHEBI:29105"/>
    </reaction>
</comment>
<evidence type="ECO:0000256" key="10">
    <source>
        <dbReference type="ARBA" id="ARBA00023004"/>
    </source>
</evidence>
<comment type="similarity">
    <text evidence="2 13">Belongs to the ZIP transporter (TC 2.A.5) family. ZupT subfamily.</text>
</comment>
<keyword evidence="12 13" id="KW-0472">Membrane</keyword>
<feature type="binding site" description="M2 metal binding site" evidence="13">
    <location>
        <position position="132"/>
    </location>
    <ligand>
        <name>Fe(2+)</name>
        <dbReference type="ChEBI" id="CHEBI:29033"/>
    </ligand>
</feature>
<gene>
    <name evidence="13 14" type="primary">zupT</name>
    <name evidence="14" type="ORF">LHA35_10285</name>
</gene>
<keyword evidence="3 13" id="KW-0813">Transport</keyword>
<feature type="binding site" description="M1 metal binding site" evidence="13">
    <location>
        <position position="135"/>
    </location>
    <ligand>
        <name>Zn(2+)</name>
        <dbReference type="ChEBI" id="CHEBI:29105"/>
    </ligand>
</feature>
<dbReference type="GO" id="GO:0005886">
    <property type="term" value="C:plasma membrane"/>
    <property type="evidence" value="ECO:0007669"/>
    <property type="project" value="UniProtKB-SubCell"/>
</dbReference>
<dbReference type="EMBL" id="JAJAQI010000013">
    <property type="protein sequence ID" value="MCB4822120.1"/>
    <property type="molecule type" value="Genomic_DNA"/>
</dbReference>
<evidence type="ECO:0000256" key="2">
    <source>
        <dbReference type="ARBA" id="ARBA00009703"/>
    </source>
</evidence>
<feature type="transmembrane region" description="Helical" evidence="13">
    <location>
        <begin position="74"/>
        <end position="95"/>
    </location>
</feature>
<keyword evidence="7 13" id="KW-0862">Zinc</keyword>
<keyword evidence="6" id="KW-0479">Metal-binding</keyword>
<keyword evidence="5 13" id="KW-0812">Transmembrane</keyword>